<organism evidence="4 5">
    <name type="scientific">Inconstantimicrobium porci</name>
    <dbReference type="NCBI Taxonomy" id="2652291"/>
    <lineage>
        <taxon>Bacteria</taxon>
        <taxon>Bacillati</taxon>
        <taxon>Bacillota</taxon>
        <taxon>Clostridia</taxon>
        <taxon>Eubacteriales</taxon>
        <taxon>Clostridiaceae</taxon>
        <taxon>Inconstantimicrobium</taxon>
    </lineage>
</organism>
<feature type="domain" description="AAA+ ATPase" evidence="3">
    <location>
        <begin position="134"/>
        <end position="274"/>
    </location>
</feature>
<evidence type="ECO:0000313" key="5">
    <source>
        <dbReference type="Proteomes" id="UP000460287"/>
    </source>
</evidence>
<keyword evidence="2" id="KW-0067">ATP-binding</keyword>
<dbReference type="AlphaFoldDB" id="A0A7X2MVW7"/>
<keyword evidence="1" id="KW-0547">Nucleotide-binding</keyword>
<dbReference type="PANTHER" id="PTHR20953:SF3">
    <property type="entry name" value="P-LOOP CONTAINING NUCLEOSIDE TRIPHOSPHATE HYDROLASES SUPERFAMILY PROTEIN"/>
    <property type="match status" value="1"/>
</dbReference>
<dbReference type="InterPro" id="IPR014217">
    <property type="entry name" value="Spore_III_AA"/>
</dbReference>
<dbReference type="SMART" id="SM00382">
    <property type="entry name" value="AAA"/>
    <property type="match status" value="1"/>
</dbReference>
<accession>A0A7X2MVW7</accession>
<comment type="caution">
    <text evidence="4">The sequence shown here is derived from an EMBL/GenBank/DDBJ whole genome shotgun (WGS) entry which is preliminary data.</text>
</comment>
<dbReference type="Gene3D" id="3.40.50.300">
    <property type="entry name" value="P-loop containing nucleotide triphosphate hydrolases"/>
    <property type="match status" value="1"/>
</dbReference>
<dbReference type="InterPro" id="IPR027417">
    <property type="entry name" value="P-loop_NTPase"/>
</dbReference>
<dbReference type="EMBL" id="VULX01000001">
    <property type="protein sequence ID" value="MSR90034.1"/>
    <property type="molecule type" value="Genomic_DNA"/>
</dbReference>
<evidence type="ECO:0000256" key="2">
    <source>
        <dbReference type="ARBA" id="ARBA00022840"/>
    </source>
</evidence>
<evidence type="ECO:0000259" key="3">
    <source>
        <dbReference type="SMART" id="SM00382"/>
    </source>
</evidence>
<protein>
    <submittedName>
        <fullName evidence="4">Stage III sporulation protein AA</fullName>
    </submittedName>
</protein>
<name>A0A7X2MVW7_9CLOT</name>
<dbReference type="Proteomes" id="UP000460287">
    <property type="component" value="Unassembled WGS sequence"/>
</dbReference>
<proteinExistence type="predicted"/>
<dbReference type="InterPro" id="IPR003593">
    <property type="entry name" value="AAA+_ATPase"/>
</dbReference>
<dbReference type="PANTHER" id="PTHR20953">
    <property type="entry name" value="KINASE-RELATED"/>
    <property type="match status" value="1"/>
</dbReference>
<reference evidence="4 5" key="1">
    <citation type="submission" date="2019-08" db="EMBL/GenBank/DDBJ databases">
        <title>In-depth cultivation of the pig gut microbiome towards novel bacterial diversity and tailored functional studies.</title>
        <authorList>
            <person name="Wylensek D."/>
            <person name="Hitch T.C.A."/>
            <person name="Clavel T."/>
        </authorList>
    </citation>
    <scope>NUCLEOTIDE SEQUENCE [LARGE SCALE GENOMIC DNA]</scope>
    <source>
        <strain evidence="4 5">WCA-383-APC-5B</strain>
    </source>
</reference>
<dbReference type="RefSeq" id="WP_154529912.1">
    <property type="nucleotide sequence ID" value="NZ_JAQXTV010000216.1"/>
</dbReference>
<dbReference type="NCBIfam" id="TIGR02858">
    <property type="entry name" value="spore_III_AA"/>
    <property type="match status" value="1"/>
</dbReference>
<dbReference type="Pfam" id="PF19568">
    <property type="entry name" value="Spore_III_AA"/>
    <property type="match status" value="1"/>
</dbReference>
<gene>
    <name evidence="4" type="primary">spoIIIAA</name>
    <name evidence="4" type="ORF">FYJ33_01055</name>
</gene>
<evidence type="ECO:0000313" key="4">
    <source>
        <dbReference type="EMBL" id="MSR90034.1"/>
    </source>
</evidence>
<sequence>METILKLLPLRIAEKVRNIDKDGRLQEVRLKINKPVILNVNDTEYIIKENIHPIEMKQILQRISNYSVYAYDEQIKQGYITVSGGCRIGISGEYSVDNGIIKSLKNIYSLNIRIAKEKIGCSNRIMKYITREGRVLNTILISPPKCGKTTLIRDIARNISDGFQEVNLKGKKVTIVDERSEIAGSYLGIPQMNVGVRTDVYDGCLKSDGMIMAVRSMSPDVIISDEIGTEEDIRAVEKSFLCGVSVITSIHGESVEDIYRRSVFKRIIENRILDRAIVLDNRKGVGHVRSIYDFRKKEDIFNDY</sequence>
<dbReference type="GO" id="GO:0005524">
    <property type="term" value="F:ATP binding"/>
    <property type="evidence" value="ECO:0007669"/>
    <property type="project" value="UniProtKB-KW"/>
</dbReference>
<dbReference type="InterPro" id="IPR045735">
    <property type="entry name" value="Spore_III_AA_AAA+_ATPase"/>
</dbReference>
<keyword evidence="5" id="KW-1185">Reference proteome</keyword>
<dbReference type="SUPFAM" id="SSF52540">
    <property type="entry name" value="P-loop containing nucleoside triphosphate hydrolases"/>
    <property type="match status" value="1"/>
</dbReference>
<evidence type="ECO:0000256" key="1">
    <source>
        <dbReference type="ARBA" id="ARBA00022741"/>
    </source>
</evidence>